<dbReference type="EMBL" id="CM000782">
    <property type="protein sequence ID" value="AQK87628.1"/>
    <property type="molecule type" value="Genomic_DNA"/>
</dbReference>
<evidence type="ECO:0000256" key="1">
    <source>
        <dbReference type="SAM" id="MobiDB-lite"/>
    </source>
</evidence>
<proteinExistence type="predicted"/>
<name>A0A1D6M9Z9_MAIZE</name>
<feature type="compositionally biased region" description="Low complexity" evidence="1">
    <location>
        <begin position="7"/>
        <end position="21"/>
    </location>
</feature>
<evidence type="ECO:0000313" key="2">
    <source>
        <dbReference type="EMBL" id="AQK87628.1"/>
    </source>
</evidence>
<organism evidence="2">
    <name type="scientific">Zea mays</name>
    <name type="common">Maize</name>
    <dbReference type="NCBI Taxonomy" id="4577"/>
    <lineage>
        <taxon>Eukaryota</taxon>
        <taxon>Viridiplantae</taxon>
        <taxon>Streptophyta</taxon>
        <taxon>Embryophyta</taxon>
        <taxon>Tracheophyta</taxon>
        <taxon>Spermatophyta</taxon>
        <taxon>Magnoliopsida</taxon>
        <taxon>Liliopsida</taxon>
        <taxon>Poales</taxon>
        <taxon>Poaceae</taxon>
        <taxon>PACMAD clade</taxon>
        <taxon>Panicoideae</taxon>
        <taxon>Andropogonodae</taxon>
        <taxon>Andropogoneae</taxon>
        <taxon>Tripsacinae</taxon>
        <taxon>Zea</taxon>
    </lineage>
</organism>
<dbReference type="IntAct" id="A0A1D6M9Z9">
    <property type="interactions" value="2"/>
</dbReference>
<gene>
    <name evidence="2" type="ORF">ZEAMMB73_Zm00001d038720</name>
</gene>
<feature type="compositionally biased region" description="Pro residues" evidence="1">
    <location>
        <begin position="22"/>
        <end position="31"/>
    </location>
</feature>
<accession>A0A1D6M9Z9</accession>
<feature type="region of interest" description="Disordered" evidence="1">
    <location>
        <begin position="1"/>
        <end position="37"/>
    </location>
</feature>
<feature type="region of interest" description="Disordered" evidence="1">
    <location>
        <begin position="67"/>
        <end position="92"/>
    </location>
</feature>
<dbReference type="AlphaFoldDB" id="A0A1D6M9Z9"/>
<protein>
    <submittedName>
        <fullName evidence="2">Uncharacterized protein</fullName>
    </submittedName>
</protein>
<reference evidence="2" key="1">
    <citation type="submission" date="2015-12" db="EMBL/GenBank/DDBJ databases">
        <title>Update maize B73 reference genome by single molecule sequencing technologies.</title>
        <authorList>
            <consortium name="Maize Genome Sequencing Project"/>
            <person name="Ware D."/>
        </authorList>
    </citation>
    <scope>NUCLEOTIDE SEQUENCE</scope>
    <source>
        <tissue evidence="2">Seedling</tissue>
    </source>
</reference>
<feature type="non-terminal residue" evidence="2">
    <location>
        <position position="1"/>
    </location>
</feature>
<sequence length="186" mass="20392">SPPPSGPSRSASTARSSSPRRSSPPPSPPCRRAPAASCPVSADLSFGLLGPYQTAATANSRRCHVRLAHPPSPQQRSNRQPRHPPPQPDLSRIPTWCGVNAQQHFASVDHGLPPGVDIQIHLAPIYIREVCLWHRFPNPNHCRRLLWVDGRSHAHAHPTLVPPRRCIQQHRLLLRVGAPRAIGADP</sequence>